<proteinExistence type="predicted"/>
<dbReference type="EMBL" id="JAURVH010001516">
    <property type="protein sequence ID" value="KAK5931292.1"/>
    <property type="molecule type" value="Genomic_DNA"/>
</dbReference>
<protein>
    <submittedName>
        <fullName evidence="1">Uncharacterized protein</fullName>
    </submittedName>
</protein>
<evidence type="ECO:0000313" key="1">
    <source>
        <dbReference type="EMBL" id="KAK5931292.1"/>
    </source>
</evidence>
<dbReference type="Proteomes" id="UP001331515">
    <property type="component" value="Unassembled WGS sequence"/>
</dbReference>
<gene>
    <name evidence="1" type="ORF">CgunFtcFv8_027453</name>
</gene>
<reference evidence="1 2" key="1">
    <citation type="journal article" date="2023" name="Mol. Biol. Evol.">
        <title>Genomics of Secondarily Temperate Adaptation in the Only Non-Antarctic Icefish.</title>
        <authorList>
            <person name="Rivera-Colon A.G."/>
            <person name="Rayamajhi N."/>
            <person name="Minhas B.F."/>
            <person name="Madrigal G."/>
            <person name="Bilyk K.T."/>
            <person name="Yoon V."/>
            <person name="Hune M."/>
            <person name="Gregory S."/>
            <person name="Cheng C.H.C."/>
            <person name="Catchen J.M."/>
        </authorList>
    </citation>
    <scope>NUCLEOTIDE SEQUENCE [LARGE SCALE GENOMIC DNA]</scope>
    <source>
        <tissue evidence="1">White muscle</tissue>
    </source>
</reference>
<evidence type="ECO:0000313" key="2">
    <source>
        <dbReference type="Proteomes" id="UP001331515"/>
    </source>
</evidence>
<accession>A0AAN8DZ77</accession>
<comment type="caution">
    <text evidence="1">The sequence shown here is derived from an EMBL/GenBank/DDBJ whole genome shotgun (WGS) entry which is preliminary data.</text>
</comment>
<dbReference type="AlphaFoldDB" id="A0AAN8DZ77"/>
<organism evidence="1 2">
    <name type="scientific">Champsocephalus gunnari</name>
    <name type="common">Mackerel icefish</name>
    <dbReference type="NCBI Taxonomy" id="52237"/>
    <lineage>
        <taxon>Eukaryota</taxon>
        <taxon>Metazoa</taxon>
        <taxon>Chordata</taxon>
        <taxon>Craniata</taxon>
        <taxon>Vertebrata</taxon>
        <taxon>Euteleostomi</taxon>
        <taxon>Actinopterygii</taxon>
        <taxon>Neopterygii</taxon>
        <taxon>Teleostei</taxon>
        <taxon>Neoteleostei</taxon>
        <taxon>Acanthomorphata</taxon>
        <taxon>Eupercaria</taxon>
        <taxon>Perciformes</taxon>
        <taxon>Notothenioidei</taxon>
        <taxon>Channichthyidae</taxon>
        <taxon>Champsocephalus</taxon>
    </lineage>
</organism>
<sequence>MNYPFFFPSFNRGERPFLVASSVVHEPPSRSGSCGMRLTSSVVRRQQVEVGFRAHHTCPVHLDTPQRDGSVRITPSQRLALLRLNTPRLSTV</sequence>
<name>A0AAN8DZ77_CHAGU</name>
<keyword evidence="2" id="KW-1185">Reference proteome</keyword>